<gene>
    <name evidence="1" type="ORF">IAB36_05065</name>
</gene>
<dbReference type="AlphaFoldDB" id="A0A9D1DCU5"/>
<sequence>MHDIWNPWHGCVKCSEGCDHCYMYFLDQVRGQNGRDIYRTKAGFTYPLQRDKTGRYKIQSGELIRVCMTSDFFLEEADRWRPETWEIMRQRPDVKFFLLTKRPQRVADCLPKGWGRGWENVMLNVTCENQRRADERIPILLDLPFRHKGVMCAPFLGPVEISSYLSTGQIQQVVCGGENYDGARPCDYDWVKSLRAQCEREQVTFCFIETGTVFCKDGKRYHLPSKSLQSRMAQKSGISYSGKPIQWKLTDPLGFPIPDSLLYRPYFGENCQYCGSRLICNGCSRCGKCEK</sequence>
<comment type="caution">
    <text evidence="1">The sequence shown here is derived from an EMBL/GenBank/DDBJ whole genome shotgun (WGS) entry which is preliminary data.</text>
</comment>
<organism evidence="1 2">
    <name type="scientific">Candidatus Egerieicola pullicola</name>
    <dbReference type="NCBI Taxonomy" id="2840775"/>
    <lineage>
        <taxon>Bacteria</taxon>
        <taxon>Bacillati</taxon>
        <taxon>Bacillota</taxon>
        <taxon>Clostridia</taxon>
        <taxon>Eubacteriales</taxon>
        <taxon>Oscillospiraceae</taxon>
        <taxon>Oscillospiraceae incertae sedis</taxon>
        <taxon>Candidatus Egerieicola</taxon>
    </lineage>
</organism>
<dbReference type="Pfam" id="PF07505">
    <property type="entry name" value="DUF5131"/>
    <property type="match status" value="1"/>
</dbReference>
<dbReference type="Proteomes" id="UP000886749">
    <property type="component" value="Unassembled WGS sequence"/>
</dbReference>
<evidence type="ECO:0000313" key="2">
    <source>
        <dbReference type="Proteomes" id="UP000886749"/>
    </source>
</evidence>
<dbReference type="EMBL" id="DVGY01000111">
    <property type="protein sequence ID" value="HIR41178.1"/>
    <property type="molecule type" value="Genomic_DNA"/>
</dbReference>
<protein>
    <submittedName>
        <fullName evidence="1">DUF5131 family protein</fullName>
    </submittedName>
</protein>
<reference evidence="1" key="2">
    <citation type="journal article" date="2021" name="PeerJ">
        <title>Extensive microbial diversity within the chicken gut microbiome revealed by metagenomics and culture.</title>
        <authorList>
            <person name="Gilroy R."/>
            <person name="Ravi A."/>
            <person name="Getino M."/>
            <person name="Pursley I."/>
            <person name="Horton D.L."/>
            <person name="Alikhan N.F."/>
            <person name="Baker D."/>
            <person name="Gharbi K."/>
            <person name="Hall N."/>
            <person name="Watson M."/>
            <person name="Adriaenssens E.M."/>
            <person name="Foster-Nyarko E."/>
            <person name="Jarju S."/>
            <person name="Secka A."/>
            <person name="Antonio M."/>
            <person name="Oren A."/>
            <person name="Chaudhuri R.R."/>
            <person name="La Ragione R."/>
            <person name="Hildebrand F."/>
            <person name="Pallen M.J."/>
        </authorList>
    </citation>
    <scope>NUCLEOTIDE SEQUENCE</scope>
    <source>
        <strain evidence="1">CHK184-25365</strain>
    </source>
</reference>
<proteinExistence type="predicted"/>
<accession>A0A9D1DCU5</accession>
<evidence type="ECO:0000313" key="1">
    <source>
        <dbReference type="EMBL" id="HIR41178.1"/>
    </source>
</evidence>
<name>A0A9D1DCU5_9FIRM</name>
<dbReference type="InterPro" id="IPR011101">
    <property type="entry name" value="DUF5131"/>
</dbReference>
<reference evidence="1" key="1">
    <citation type="submission" date="2020-10" db="EMBL/GenBank/DDBJ databases">
        <authorList>
            <person name="Gilroy R."/>
        </authorList>
    </citation>
    <scope>NUCLEOTIDE SEQUENCE</scope>
    <source>
        <strain evidence="1">CHK184-25365</strain>
    </source>
</reference>